<gene>
    <name evidence="1" type="ORF">T12_477</name>
</gene>
<proteinExistence type="predicted"/>
<accession>A0A0V0Z2C1</accession>
<dbReference type="Proteomes" id="UP000054783">
    <property type="component" value="Unassembled WGS sequence"/>
</dbReference>
<feature type="non-terminal residue" evidence="1">
    <location>
        <position position="1"/>
    </location>
</feature>
<dbReference type="EMBL" id="JYDQ01000697">
    <property type="protein sequence ID" value="KRY06695.1"/>
    <property type="molecule type" value="Genomic_DNA"/>
</dbReference>
<evidence type="ECO:0000313" key="1">
    <source>
        <dbReference type="EMBL" id="KRY06695.1"/>
    </source>
</evidence>
<organism evidence="1 2">
    <name type="scientific">Trichinella patagoniensis</name>
    <dbReference type="NCBI Taxonomy" id="990121"/>
    <lineage>
        <taxon>Eukaryota</taxon>
        <taxon>Metazoa</taxon>
        <taxon>Ecdysozoa</taxon>
        <taxon>Nematoda</taxon>
        <taxon>Enoplea</taxon>
        <taxon>Dorylaimia</taxon>
        <taxon>Trichinellida</taxon>
        <taxon>Trichinellidae</taxon>
        <taxon>Trichinella</taxon>
    </lineage>
</organism>
<sequence length="163" mass="18803">LYVRPFAFGAPTGGNAPCLNMVGTLSTISSHYKIEKQDSGNVLPIHCKEKQNRNAQSANCLPVTKSKHGILEGLKKLQWNNIRKGEDTVPFDVSSKYFCERHVSDHNREEIDKKRERGKPLIEKTTMSPELEIKEKEDEFWKFTQLSLRLQEVEVEKRGEYRV</sequence>
<name>A0A0V0Z2C1_9BILA</name>
<reference evidence="1 2" key="1">
    <citation type="submission" date="2015-01" db="EMBL/GenBank/DDBJ databases">
        <title>Evolution of Trichinella species and genotypes.</title>
        <authorList>
            <person name="Korhonen P.K."/>
            <person name="Edoardo P."/>
            <person name="Giuseppe L.R."/>
            <person name="Gasser R.B."/>
        </authorList>
    </citation>
    <scope>NUCLEOTIDE SEQUENCE [LARGE SCALE GENOMIC DNA]</scope>
    <source>
        <strain evidence="1">ISS2496</strain>
    </source>
</reference>
<protein>
    <submittedName>
        <fullName evidence="1">Uncharacterized protein</fullName>
    </submittedName>
</protein>
<dbReference type="AlphaFoldDB" id="A0A0V0Z2C1"/>
<comment type="caution">
    <text evidence="1">The sequence shown here is derived from an EMBL/GenBank/DDBJ whole genome shotgun (WGS) entry which is preliminary data.</text>
</comment>
<keyword evidence="2" id="KW-1185">Reference proteome</keyword>
<evidence type="ECO:0000313" key="2">
    <source>
        <dbReference type="Proteomes" id="UP000054783"/>
    </source>
</evidence>